<dbReference type="PROSITE" id="PS51253">
    <property type="entry name" value="HTH_CENPB"/>
    <property type="match status" value="1"/>
</dbReference>
<feature type="domain" description="HTH CENPB-type" evidence="2">
    <location>
        <begin position="57"/>
        <end position="122"/>
    </location>
</feature>
<gene>
    <name evidence="3" type="ORF">K443DRAFT_134357</name>
</gene>
<organism evidence="3 4">
    <name type="scientific">Laccaria amethystina LaAM-08-1</name>
    <dbReference type="NCBI Taxonomy" id="1095629"/>
    <lineage>
        <taxon>Eukaryota</taxon>
        <taxon>Fungi</taxon>
        <taxon>Dikarya</taxon>
        <taxon>Basidiomycota</taxon>
        <taxon>Agaricomycotina</taxon>
        <taxon>Agaricomycetes</taxon>
        <taxon>Agaricomycetidae</taxon>
        <taxon>Agaricales</taxon>
        <taxon>Agaricineae</taxon>
        <taxon>Hydnangiaceae</taxon>
        <taxon>Laccaria</taxon>
    </lineage>
</organism>
<dbReference type="InterPro" id="IPR006600">
    <property type="entry name" value="HTH_CenpB_DNA-bd_dom"/>
</dbReference>
<reference evidence="4" key="2">
    <citation type="submission" date="2015-01" db="EMBL/GenBank/DDBJ databases">
        <title>Evolutionary Origins and Diversification of the Mycorrhizal Mutualists.</title>
        <authorList>
            <consortium name="DOE Joint Genome Institute"/>
            <consortium name="Mycorrhizal Genomics Consortium"/>
            <person name="Kohler A."/>
            <person name="Kuo A."/>
            <person name="Nagy L.G."/>
            <person name="Floudas D."/>
            <person name="Copeland A."/>
            <person name="Barry K.W."/>
            <person name="Cichocki N."/>
            <person name="Veneault-Fourrey C."/>
            <person name="LaButti K."/>
            <person name="Lindquist E.A."/>
            <person name="Lipzen A."/>
            <person name="Lundell T."/>
            <person name="Morin E."/>
            <person name="Murat C."/>
            <person name="Riley R."/>
            <person name="Ohm R."/>
            <person name="Sun H."/>
            <person name="Tunlid A."/>
            <person name="Henrissat B."/>
            <person name="Grigoriev I.V."/>
            <person name="Hibbett D.S."/>
            <person name="Martin F."/>
        </authorList>
    </citation>
    <scope>NUCLEOTIDE SEQUENCE [LARGE SCALE GENOMIC DNA]</scope>
    <source>
        <strain evidence="4">LaAM-08-1</strain>
    </source>
</reference>
<dbReference type="OrthoDB" id="3265672at2759"/>
<keyword evidence="4" id="KW-1185">Reference proteome</keyword>
<dbReference type="HOGENOM" id="CLU_013929_8_0_1"/>
<dbReference type="AlphaFoldDB" id="A0A0C9WU50"/>
<dbReference type="PANTHER" id="PTHR19303:SF74">
    <property type="entry name" value="POGO TRANSPOSABLE ELEMENT WITH KRAB DOMAIN"/>
    <property type="match status" value="1"/>
</dbReference>
<dbReference type="GO" id="GO:0005634">
    <property type="term" value="C:nucleus"/>
    <property type="evidence" value="ECO:0007669"/>
    <property type="project" value="TreeGrafter"/>
</dbReference>
<dbReference type="InterPro" id="IPR004875">
    <property type="entry name" value="DDE_SF_endonuclease_dom"/>
</dbReference>
<dbReference type="Pfam" id="PF03184">
    <property type="entry name" value="DDE_1"/>
    <property type="match status" value="1"/>
</dbReference>
<dbReference type="GO" id="GO:0003677">
    <property type="term" value="F:DNA binding"/>
    <property type="evidence" value="ECO:0007669"/>
    <property type="project" value="UniProtKB-KW"/>
</dbReference>
<keyword evidence="1" id="KW-0238">DNA-binding</keyword>
<dbReference type="PANTHER" id="PTHR19303">
    <property type="entry name" value="TRANSPOSON"/>
    <property type="match status" value="1"/>
</dbReference>
<evidence type="ECO:0000313" key="4">
    <source>
        <dbReference type="Proteomes" id="UP000054477"/>
    </source>
</evidence>
<sequence>MSYTYTVPGLTNLSSEEHIPLLDDGRQELSIRRAAKDFQVVRSTLASRFQGTLPWKEAHSHQQKLSAAEEKVLVEWIKAQGQHGVPVSLATIGDHATAIAGGSVGASWPRRFMERHPALKAKWTQSLERCRDSNVNYANVNNFYDIYEGLVEKHSIPAENIYNMDEKGLQGKRVAAIIYRDQKNVYNLEHGNRELVMVMKQCAQMGLFKGARTNLAWGKVNPCNASISHSPNGWKDQELGAKWLEHDFEPQTAAQNVLKGYRLLILDGHNLHCTYAC</sequence>
<accession>A0A0C9WU50</accession>
<dbReference type="InterPro" id="IPR050863">
    <property type="entry name" value="CenT-Element_Derived"/>
</dbReference>
<reference evidence="3 4" key="1">
    <citation type="submission" date="2014-04" db="EMBL/GenBank/DDBJ databases">
        <authorList>
            <consortium name="DOE Joint Genome Institute"/>
            <person name="Kuo A."/>
            <person name="Kohler A."/>
            <person name="Nagy L.G."/>
            <person name="Floudas D."/>
            <person name="Copeland A."/>
            <person name="Barry K.W."/>
            <person name="Cichocki N."/>
            <person name="Veneault-Fourrey C."/>
            <person name="LaButti K."/>
            <person name="Lindquist E.A."/>
            <person name="Lipzen A."/>
            <person name="Lundell T."/>
            <person name="Morin E."/>
            <person name="Murat C."/>
            <person name="Sun H."/>
            <person name="Tunlid A."/>
            <person name="Henrissat B."/>
            <person name="Grigoriev I.V."/>
            <person name="Hibbett D.S."/>
            <person name="Martin F."/>
            <person name="Nordberg H.P."/>
            <person name="Cantor M.N."/>
            <person name="Hua S.X."/>
        </authorList>
    </citation>
    <scope>NUCLEOTIDE SEQUENCE [LARGE SCALE GENOMIC DNA]</scope>
    <source>
        <strain evidence="3 4">LaAM-08-1</strain>
    </source>
</reference>
<protein>
    <recommendedName>
        <fullName evidence="2">HTH CENPB-type domain-containing protein</fullName>
    </recommendedName>
</protein>
<evidence type="ECO:0000259" key="2">
    <source>
        <dbReference type="PROSITE" id="PS51253"/>
    </source>
</evidence>
<dbReference type="Pfam" id="PF03221">
    <property type="entry name" value="HTH_Tnp_Tc5"/>
    <property type="match status" value="1"/>
</dbReference>
<dbReference type="EMBL" id="KN838747">
    <property type="protein sequence ID" value="KIJ95675.1"/>
    <property type="molecule type" value="Genomic_DNA"/>
</dbReference>
<evidence type="ECO:0000256" key="1">
    <source>
        <dbReference type="ARBA" id="ARBA00023125"/>
    </source>
</evidence>
<dbReference type="SMART" id="SM00674">
    <property type="entry name" value="CENPB"/>
    <property type="match status" value="1"/>
</dbReference>
<dbReference type="STRING" id="1095629.A0A0C9WU50"/>
<name>A0A0C9WU50_9AGAR</name>
<proteinExistence type="predicted"/>
<evidence type="ECO:0000313" key="3">
    <source>
        <dbReference type="EMBL" id="KIJ95675.1"/>
    </source>
</evidence>
<dbReference type="Proteomes" id="UP000054477">
    <property type="component" value="Unassembled WGS sequence"/>
</dbReference>